<dbReference type="EMBL" id="KZ819292">
    <property type="protein sequence ID" value="PWN98182.1"/>
    <property type="molecule type" value="Genomic_DNA"/>
</dbReference>
<dbReference type="GeneID" id="37269878"/>
<evidence type="ECO:0000313" key="1">
    <source>
        <dbReference type="EMBL" id="PWN98182.1"/>
    </source>
</evidence>
<dbReference type="AlphaFoldDB" id="A0A316ZB82"/>
<reference evidence="1 2" key="1">
    <citation type="journal article" date="2018" name="Mol. Biol. Evol.">
        <title>Broad Genomic Sampling Reveals a Smut Pathogenic Ancestry of the Fungal Clade Ustilaginomycotina.</title>
        <authorList>
            <person name="Kijpornyongpan T."/>
            <person name="Mondo S.J."/>
            <person name="Barry K."/>
            <person name="Sandor L."/>
            <person name="Lee J."/>
            <person name="Lipzen A."/>
            <person name="Pangilinan J."/>
            <person name="LaButti K."/>
            <person name="Hainaut M."/>
            <person name="Henrissat B."/>
            <person name="Grigoriev I.V."/>
            <person name="Spatafora J.W."/>
            <person name="Aime M.C."/>
        </authorList>
    </citation>
    <scope>NUCLEOTIDE SEQUENCE [LARGE SCALE GENOMIC DNA]</scope>
    <source>
        <strain evidence="1 2">MCA 4186</strain>
    </source>
</reference>
<accession>A0A316ZB82</accession>
<sequence length="80" mass="8675">MEERLCTSLPIQYRLRAAVSSMPAHARTFVRRPTHGSHASQHRVCEPDAQKLRAPLLTPAFAVVAAAAATCLPCPLRALS</sequence>
<name>A0A316ZB82_9BASI</name>
<dbReference type="Proteomes" id="UP000245946">
    <property type="component" value="Unassembled WGS sequence"/>
</dbReference>
<keyword evidence="2" id="KW-1185">Reference proteome</keyword>
<gene>
    <name evidence="1" type="ORF">FA09DRAFT_329804</name>
</gene>
<proteinExistence type="predicted"/>
<evidence type="ECO:0000313" key="2">
    <source>
        <dbReference type="Proteomes" id="UP000245946"/>
    </source>
</evidence>
<protein>
    <submittedName>
        <fullName evidence="1">Uncharacterized protein</fullName>
    </submittedName>
</protein>
<organism evidence="1 2">
    <name type="scientific">Tilletiopsis washingtonensis</name>
    <dbReference type="NCBI Taxonomy" id="58919"/>
    <lineage>
        <taxon>Eukaryota</taxon>
        <taxon>Fungi</taxon>
        <taxon>Dikarya</taxon>
        <taxon>Basidiomycota</taxon>
        <taxon>Ustilaginomycotina</taxon>
        <taxon>Exobasidiomycetes</taxon>
        <taxon>Entylomatales</taxon>
        <taxon>Entylomatales incertae sedis</taxon>
        <taxon>Tilletiopsis</taxon>
    </lineage>
</organism>
<dbReference type="RefSeq" id="XP_025598461.1">
    <property type="nucleotide sequence ID" value="XM_025742334.1"/>
</dbReference>